<feature type="active site" description="Proton donor/acceptor" evidence="7">
    <location>
        <position position="186"/>
    </location>
</feature>
<dbReference type="STRING" id="1312852.EG19_01280"/>
<comment type="subcellular location">
    <subcellularLocation>
        <location evidence="1">Membrane</location>
    </subcellularLocation>
</comment>
<feature type="domain" description="Peptidase S49" evidence="8">
    <location>
        <begin position="115"/>
        <end position="266"/>
    </location>
</feature>
<dbReference type="PANTHER" id="PTHR33209">
    <property type="entry name" value="PROTEASE 4"/>
    <property type="match status" value="1"/>
</dbReference>
<dbReference type="InterPro" id="IPR047272">
    <property type="entry name" value="S49_SppA_C"/>
</dbReference>
<sequence>MAGRSKVFAALGCLVLVVVGGVLAIIVGVKMTVRRLPSSAVLHVEIAGEIPERSSEEPWAELFGPRVVSRQDLRDALVKARSDKRIKAVRVKIRDCFAGLATVQEIREQLQAVAAAGKPTYAYLETAGEGYSGNMAYFLATGCQKVVLGPMGDLTLVGLKAEVPFIRGTLDRLGIEPDFPGIGDYKTARNFYIEKDFTPAHREMTAWLLGSIGRQIAKGIASSRGLSEAQAQTLMAQGPYLGPKALELKLVNAIQDWDSFAEETAKGESGSLEVVGLRRYLRSGRPDSSGTPIAVVVAEGAIMRGESGFSPVPFFGGDVMGAETMARVFRDVRESDAKAVIFRINSPGGSAVASEIIRVEMERTAKEKPVVVSMGNVAASGGYWITCGAQKVVANPGTITASIGVFAGHLAMARFWEEKLGVTWGELATSPNADLFGSLHPWTPEQRQIIQAWLDRVYDQFVERVAKARGLSREKVDSMGRGRVFTGEQALELGLVDRLGGFDVALEEARKLAGLGPEDPVELRFYPRKIELFERILRPDDEEQARTWFSLLAQGKAALPGPVWLPPIVVR</sequence>
<evidence type="ECO:0000313" key="9">
    <source>
        <dbReference type="EMBL" id="KDA54035.1"/>
    </source>
</evidence>
<evidence type="ECO:0000256" key="3">
    <source>
        <dbReference type="ARBA" id="ARBA00022670"/>
    </source>
</evidence>
<evidence type="ECO:0000259" key="8">
    <source>
        <dbReference type="Pfam" id="PF01343"/>
    </source>
</evidence>
<dbReference type="InterPro" id="IPR004635">
    <property type="entry name" value="Pept_S49_SppA"/>
</dbReference>
<dbReference type="Gene3D" id="6.20.330.10">
    <property type="match status" value="1"/>
</dbReference>
<comment type="caution">
    <text evidence="9">The sequence shown here is derived from an EMBL/GenBank/DDBJ whole genome shotgun (WGS) entry which is preliminary data.</text>
</comment>
<accession>A0A062XZU5</accession>
<dbReference type="GO" id="GO:0016020">
    <property type="term" value="C:membrane"/>
    <property type="evidence" value="ECO:0007669"/>
    <property type="project" value="UniProtKB-SubCell"/>
</dbReference>
<dbReference type="SUPFAM" id="SSF52096">
    <property type="entry name" value="ClpP/crotonase"/>
    <property type="match status" value="2"/>
</dbReference>
<proteinExistence type="inferred from homology"/>
<comment type="similarity">
    <text evidence="2">Belongs to the peptidase S49 family.</text>
</comment>
<feature type="active site" description="Nucleophile" evidence="7">
    <location>
        <position position="380"/>
    </location>
</feature>
<dbReference type="Gene3D" id="3.90.226.10">
    <property type="entry name" value="2-enoyl-CoA Hydratase, Chain A, domain 1"/>
    <property type="match status" value="3"/>
</dbReference>
<dbReference type="Proteomes" id="UP000027284">
    <property type="component" value="Unassembled WGS sequence"/>
</dbReference>
<dbReference type="PANTHER" id="PTHR33209:SF1">
    <property type="entry name" value="PEPTIDASE S49 DOMAIN-CONTAINING PROTEIN"/>
    <property type="match status" value="1"/>
</dbReference>
<keyword evidence="3" id="KW-0645">Protease</keyword>
<gene>
    <name evidence="9" type="ORF">EG19_01280</name>
</gene>
<dbReference type="InterPro" id="IPR002142">
    <property type="entry name" value="Peptidase_S49"/>
</dbReference>
<evidence type="ECO:0000256" key="5">
    <source>
        <dbReference type="ARBA" id="ARBA00022825"/>
    </source>
</evidence>
<dbReference type="InterPro" id="IPR004634">
    <property type="entry name" value="Pept_S49_pIV"/>
</dbReference>
<evidence type="ECO:0000256" key="7">
    <source>
        <dbReference type="PIRSR" id="PIRSR001217-1"/>
    </source>
</evidence>
<evidence type="ECO:0000256" key="4">
    <source>
        <dbReference type="ARBA" id="ARBA00022801"/>
    </source>
</evidence>
<dbReference type="PIRSF" id="PIRSF001217">
    <property type="entry name" value="Protease_4_SppA"/>
    <property type="match status" value="1"/>
</dbReference>
<dbReference type="CDD" id="cd07018">
    <property type="entry name" value="S49_SppA_67K_type"/>
    <property type="match status" value="1"/>
</dbReference>
<dbReference type="GO" id="GO:0006465">
    <property type="term" value="P:signal peptide processing"/>
    <property type="evidence" value="ECO:0007669"/>
    <property type="project" value="InterPro"/>
</dbReference>
<protein>
    <recommendedName>
        <fullName evidence="8">Peptidase S49 domain-containing protein</fullName>
    </recommendedName>
</protein>
<dbReference type="InterPro" id="IPR029045">
    <property type="entry name" value="ClpP/crotonase-like_dom_sf"/>
</dbReference>
<keyword evidence="6" id="KW-0472">Membrane</keyword>
<feature type="domain" description="Peptidase S49" evidence="8">
    <location>
        <begin position="364"/>
        <end position="515"/>
    </location>
</feature>
<keyword evidence="10" id="KW-1185">Reference proteome</keyword>
<dbReference type="GO" id="GO:0008236">
    <property type="term" value="F:serine-type peptidase activity"/>
    <property type="evidence" value="ECO:0007669"/>
    <property type="project" value="UniProtKB-KW"/>
</dbReference>
<evidence type="ECO:0000256" key="1">
    <source>
        <dbReference type="ARBA" id="ARBA00004370"/>
    </source>
</evidence>
<keyword evidence="5" id="KW-0720">Serine protease</keyword>
<dbReference type="InterPro" id="IPR047217">
    <property type="entry name" value="S49_SppA_67K_type_N"/>
</dbReference>
<dbReference type="Pfam" id="PF01343">
    <property type="entry name" value="Peptidase_S49"/>
    <property type="match status" value="2"/>
</dbReference>
<evidence type="ECO:0000256" key="6">
    <source>
        <dbReference type="ARBA" id="ARBA00023136"/>
    </source>
</evidence>
<dbReference type="OrthoDB" id="9764363at2"/>
<dbReference type="CDD" id="cd07023">
    <property type="entry name" value="S49_Sppa_N_C"/>
    <property type="match status" value="1"/>
</dbReference>
<dbReference type="AlphaFoldDB" id="A0A062XZU5"/>
<evidence type="ECO:0000313" key="10">
    <source>
        <dbReference type="Proteomes" id="UP000027284"/>
    </source>
</evidence>
<dbReference type="NCBIfam" id="TIGR00706">
    <property type="entry name" value="SppA_dom"/>
    <property type="match status" value="1"/>
</dbReference>
<dbReference type="RefSeq" id="WP_053334943.1">
    <property type="nucleotide sequence ID" value="NZ_JMFG01000013.1"/>
</dbReference>
<name>A0A062XZU5_9BACT</name>
<evidence type="ECO:0000256" key="2">
    <source>
        <dbReference type="ARBA" id="ARBA00008683"/>
    </source>
</evidence>
<dbReference type="EMBL" id="JMFG01000013">
    <property type="protein sequence ID" value="KDA54035.1"/>
    <property type="molecule type" value="Genomic_DNA"/>
</dbReference>
<reference evidence="9 10" key="1">
    <citation type="submission" date="2014-04" db="EMBL/GenBank/DDBJ databases">
        <title>The Genome Sequence of Thermoanaerobaculum aquaticum MP-01, The First Cultivated Group 23 Acidobacterium.</title>
        <authorList>
            <person name="Stamps B.W."/>
            <person name="Losey N.A."/>
            <person name="Lawson P.A."/>
            <person name="Stevenson B.S."/>
        </authorList>
    </citation>
    <scope>NUCLEOTIDE SEQUENCE [LARGE SCALE GENOMIC DNA]</scope>
    <source>
        <strain evidence="9 10">MP-01</strain>
    </source>
</reference>
<keyword evidence="4" id="KW-0378">Hydrolase</keyword>
<organism evidence="9 10">
    <name type="scientific">Thermoanaerobaculum aquaticum</name>
    <dbReference type="NCBI Taxonomy" id="1312852"/>
    <lineage>
        <taxon>Bacteria</taxon>
        <taxon>Pseudomonadati</taxon>
        <taxon>Acidobacteriota</taxon>
        <taxon>Thermoanaerobaculia</taxon>
        <taxon>Thermoanaerobaculales</taxon>
        <taxon>Thermoanaerobaculaceae</taxon>
        <taxon>Thermoanaerobaculum</taxon>
    </lineage>
</organism>